<protein>
    <submittedName>
        <fullName evidence="1">Copia protein</fullName>
    </submittedName>
</protein>
<dbReference type="CDD" id="cd09272">
    <property type="entry name" value="RNase_HI_RT_Ty1"/>
    <property type="match status" value="1"/>
</dbReference>
<name>A0A420IZU3_9PEZI</name>
<dbReference type="EMBL" id="MCBR01004007">
    <property type="protein sequence ID" value="RKF80079.1"/>
    <property type="molecule type" value="Genomic_DNA"/>
</dbReference>
<dbReference type="OrthoDB" id="4356562at2759"/>
<gene>
    <name evidence="1" type="ORF">GcC1_040034</name>
</gene>
<organism evidence="1 2">
    <name type="scientific">Golovinomyces cichoracearum</name>
    <dbReference type="NCBI Taxonomy" id="62708"/>
    <lineage>
        <taxon>Eukaryota</taxon>
        <taxon>Fungi</taxon>
        <taxon>Dikarya</taxon>
        <taxon>Ascomycota</taxon>
        <taxon>Pezizomycotina</taxon>
        <taxon>Leotiomycetes</taxon>
        <taxon>Erysiphales</taxon>
        <taxon>Erysiphaceae</taxon>
        <taxon>Golovinomyces</taxon>
    </lineage>
</organism>
<evidence type="ECO:0000313" key="2">
    <source>
        <dbReference type="Proteomes" id="UP000285405"/>
    </source>
</evidence>
<dbReference type="PANTHER" id="PTHR11439">
    <property type="entry name" value="GAG-POL-RELATED RETROTRANSPOSON"/>
    <property type="match status" value="1"/>
</dbReference>
<dbReference type="PANTHER" id="PTHR11439:SF438">
    <property type="entry name" value="REVERSE TRANSCRIPTASE TY1_COPIA-TYPE DOMAIN-CONTAINING PROTEIN"/>
    <property type="match status" value="1"/>
</dbReference>
<proteinExistence type="predicted"/>
<reference evidence="1 2" key="1">
    <citation type="journal article" date="2018" name="BMC Genomics">
        <title>Comparative genome analyses reveal sequence features reflecting distinct modes of host-adaptation between dicot and monocot powdery mildew.</title>
        <authorList>
            <person name="Wu Y."/>
            <person name="Ma X."/>
            <person name="Pan Z."/>
            <person name="Kale S.D."/>
            <person name="Song Y."/>
            <person name="King H."/>
            <person name="Zhang Q."/>
            <person name="Presley C."/>
            <person name="Deng X."/>
            <person name="Wei C.I."/>
            <person name="Xiao S."/>
        </authorList>
    </citation>
    <scope>NUCLEOTIDE SEQUENCE [LARGE SCALE GENOMIC DNA]</scope>
    <source>
        <strain evidence="1">UCSC1</strain>
    </source>
</reference>
<accession>A0A420IZU3</accession>
<evidence type="ECO:0000313" key="1">
    <source>
        <dbReference type="EMBL" id="RKF80079.1"/>
    </source>
</evidence>
<dbReference type="Proteomes" id="UP000285405">
    <property type="component" value="Unassembled WGS sequence"/>
</dbReference>
<dbReference type="AlphaFoldDB" id="A0A420IZU3"/>
<sequence>MTNKKLILNDGVATPEQCKSYQQRIGNLIYPGIVLRPDISFAASILSRFNKNPSPEHIREAHHAICYLAATKYVGIQYSGNIELEKLMIAASDASFADDESRRSTQGFLIKLFAEIMALISLSREVMSVRRLFNSIRFDPECEGPLLCDNQQTIGCIIKDHPQLRTKMRHNDIHHLYLRQESKKSVITVLWVPSNDQPAYGFTKSLGCQKHKKFVQKLGLYGL</sequence>
<comment type="caution">
    <text evidence="1">The sequence shown here is derived from an EMBL/GenBank/DDBJ whole genome shotgun (WGS) entry which is preliminary data.</text>
</comment>